<reference evidence="2" key="1">
    <citation type="journal article" date="2020" name="New Phytol.">
        <title>Comparative genomics reveals dynamic genome evolution in host specialist ectomycorrhizal fungi.</title>
        <authorList>
            <person name="Lofgren L.A."/>
            <person name="Nguyen N.H."/>
            <person name="Vilgalys R."/>
            <person name="Ruytinx J."/>
            <person name="Liao H.L."/>
            <person name="Branco S."/>
            <person name="Kuo A."/>
            <person name="LaButti K."/>
            <person name="Lipzen A."/>
            <person name="Andreopoulos W."/>
            <person name="Pangilinan J."/>
            <person name="Riley R."/>
            <person name="Hundley H."/>
            <person name="Na H."/>
            <person name="Barry K."/>
            <person name="Grigoriev I.V."/>
            <person name="Stajich J.E."/>
            <person name="Kennedy P.G."/>
        </authorList>
    </citation>
    <scope>NUCLEOTIDE SEQUENCE</scope>
    <source>
        <strain evidence="2">MN1</strain>
    </source>
</reference>
<dbReference type="AlphaFoldDB" id="A0A9P7E2I1"/>
<keyword evidence="1" id="KW-1133">Transmembrane helix</keyword>
<evidence type="ECO:0000313" key="3">
    <source>
        <dbReference type="Proteomes" id="UP000807769"/>
    </source>
</evidence>
<dbReference type="Proteomes" id="UP000807769">
    <property type="component" value="Unassembled WGS sequence"/>
</dbReference>
<proteinExistence type="predicted"/>
<organism evidence="2 3">
    <name type="scientific">Suillus subaureus</name>
    <dbReference type="NCBI Taxonomy" id="48587"/>
    <lineage>
        <taxon>Eukaryota</taxon>
        <taxon>Fungi</taxon>
        <taxon>Dikarya</taxon>
        <taxon>Basidiomycota</taxon>
        <taxon>Agaricomycotina</taxon>
        <taxon>Agaricomycetes</taxon>
        <taxon>Agaricomycetidae</taxon>
        <taxon>Boletales</taxon>
        <taxon>Suillineae</taxon>
        <taxon>Suillaceae</taxon>
        <taxon>Suillus</taxon>
    </lineage>
</organism>
<comment type="caution">
    <text evidence="2">The sequence shown here is derived from an EMBL/GenBank/DDBJ whole genome shotgun (WGS) entry which is preliminary data.</text>
</comment>
<sequence>MPFLLLFVFSLGLVFLTLIRVIQSWRTAKGSLQAALAKHNIFYYTRSLFLSTVNVFMPVFVLAILATRMHLHLWHSDCHVHGSDTLVYISTFDLSPADCTV</sequence>
<name>A0A9P7E2I1_9AGAM</name>
<keyword evidence="1" id="KW-0472">Membrane</keyword>
<dbReference type="GeneID" id="64637677"/>
<evidence type="ECO:0000313" key="2">
    <source>
        <dbReference type="EMBL" id="KAG1809114.1"/>
    </source>
</evidence>
<evidence type="ECO:0000256" key="1">
    <source>
        <dbReference type="SAM" id="Phobius"/>
    </source>
</evidence>
<keyword evidence="1" id="KW-0812">Transmembrane</keyword>
<keyword evidence="3" id="KW-1185">Reference proteome</keyword>
<dbReference type="RefSeq" id="XP_041189023.1">
    <property type="nucleotide sequence ID" value="XM_041343661.1"/>
</dbReference>
<gene>
    <name evidence="2" type="ORF">BJ212DRAFT_616688</name>
</gene>
<protein>
    <submittedName>
        <fullName evidence="2">Uncharacterized protein</fullName>
    </submittedName>
</protein>
<dbReference type="EMBL" id="JABBWG010000035">
    <property type="protein sequence ID" value="KAG1809114.1"/>
    <property type="molecule type" value="Genomic_DNA"/>
</dbReference>
<dbReference type="OrthoDB" id="2676384at2759"/>
<feature type="transmembrane region" description="Helical" evidence="1">
    <location>
        <begin position="48"/>
        <end position="66"/>
    </location>
</feature>
<accession>A0A9P7E2I1</accession>